<feature type="active site" description="Schiff-base intermediate with substrate" evidence="4">
    <location>
        <position position="163"/>
    </location>
</feature>
<gene>
    <name evidence="6" type="primary">nanA_1</name>
    <name evidence="6" type="ORF">AMURIS_05205</name>
</gene>
<dbReference type="AlphaFoldDB" id="A0A2K4ZPT2"/>
<keyword evidence="2" id="KW-0704">Schiff base</keyword>
<dbReference type="SUPFAM" id="SSF51569">
    <property type="entry name" value="Aldolase"/>
    <property type="match status" value="1"/>
</dbReference>
<dbReference type="PANTHER" id="PTHR42849">
    <property type="entry name" value="N-ACETYLNEURAMINATE LYASE"/>
    <property type="match status" value="1"/>
</dbReference>
<evidence type="ECO:0000256" key="4">
    <source>
        <dbReference type="PIRSR" id="PIRSR001365-1"/>
    </source>
</evidence>
<evidence type="ECO:0000256" key="5">
    <source>
        <dbReference type="PIRSR" id="PIRSR001365-2"/>
    </source>
</evidence>
<dbReference type="SMART" id="SM01130">
    <property type="entry name" value="DHDPS"/>
    <property type="match status" value="1"/>
</dbReference>
<accession>A0A2K4ZPT2</accession>
<evidence type="ECO:0000256" key="3">
    <source>
        <dbReference type="PIRNR" id="PIRNR001365"/>
    </source>
</evidence>
<dbReference type="InterPro" id="IPR013785">
    <property type="entry name" value="Aldolase_TIM"/>
</dbReference>
<keyword evidence="1 3" id="KW-0456">Lyase</keyword>
<feature type="active site" description="Proton donor/acceptor" evidence="4">
    <location>
        <position position="135"/>
    </location>
</feature>
<dbReference type="RefSeq" id="WP_103242393.1">
    <property type="nucleotide sequence ID" value="NZ_JANJZD010000056.1"/>
</dbReference>
<dbReference type="PIRSF" id="PIRSF001365">
    <property type="entry name" value="DHDPS"/>
    <property type="match status" value="1"/>
</dbReference>
<keyword evidence="7" id="KW-1185">Reference proteome</keyword>
<dbReference type="GO" id="GO:0005829">
    <property type="term" value="C:cytosol"/>
    <property type="evidence" value="ECO:0007669"/>
    <property type="project" value="TreeGrafter"/>
</dbReference>
<sequence>MSKFNGICAALLTPYDMLGKVNYKMLKQQVRWLIGQGIDGFYVCGSTGEAFLLSMEERKAILEAVCEENNGEKLIIAHIGQIATEHSLELGRHAGTLKVDAVSSISPFYYKFSTEEIKGYYLDLMEGIQIPFFIYNFPAYSGFSLTPELLDEMCANPYLAGVKFTASDFFQLERMKYAHPDLAVWNGYDEMLVSGLSSGADGGIGSTYNILCPAVRGIYDSFRAGHLDQAREYQHLVNGVISVLCRYGVFASLKVILGFLGMEFGGCRKPFLPVEAAAEAALKEMYRAYLRDLEKMG</sequence>
<dbReference type="PRINTS" id="PR00146">
    <property type="entry name" value="DHPICSNTHASE"/>
</dbReference>
<dbReference type="PANTHER" id="PTHR42849:SF1">
    <property type="entry name" value="N-ACETYLNEURAMINATE LYASE"/>
    <property type="match status" value="1"/>
</dbReference>
<dbReference type="GO" id="GO:0008747">
    <property type="term" value="F:N-acetylneuraminate lyase activity"/>
    <property type="evidence" value="ECO:0007669"/>
    <property type="project" value="UniProtKB-EC"/>
</dbReference>
<feature type="binding site" evidence="5">
    <location>
        <position position="204"/>
    </location>
    <ligand>
        <name>pyruvate</name>
        <dbReference type="ChEBI" id="CHEBI:15361"/>
    </ligand>
</feature>
<comment type="similarity">
    <text evidence="3">Belongs to the DapA family.</text>
</comment>
<organism evidence="6 7">
    <name type="scientific">Acetatifactor muris</name>
    <dbReference type="NCBI Taxonomy" id="879566"/>
    <lineage>
        <taxon>Bacteria</taxon>
        <taxon>Bacillati</taxon>
        <taxon>Bacillota</taxon>
        <taxon>Clostridia</taxon>
        <taxon>Lachnospirales</taxon>
        <taxon>Lachnospiraceae</taxon>
        <taxon>Acetatifactor</taxon>
    </lineage>
</organism>
<dbReference type="OrthoDB" id="9782828at2"/>
<protein>
    <submittedName>
        <fullName evidence="6">N-acetylneuraminate lyase</fullName>
        <ecNumber evidence="6">4.1.3.3</ecNumber>
    </submittedName>
</protein>
<evidence type="ECO:0000256" key="2">
    <source>
        <dbReference type="ARBA" id="ARBA00023270"/>
    </source>
</evidence>
<proteinExistence type="inferred from homology"/>
<dbReference type="PROSITE" id="PS00666">
    <property type="entry name" value="DHDPS_2"/>
    <property type="match status" value="1"/>
</dbReference>
<dbReference type="Pfam" id="PF00701">
    <property type="entry name" value="DHDPS"/>
    <property type="match status" value="1"/>
</dbReference>
<evidence type="ECO:0000313" key="6">
    <source>
        <dbReference type="EMBL" id="SOY32446.1"/>
    </source>
</evidence>
<dbReference type="GO" id="GO:0019262">
    <property type="term" value="P:N-acetylneuraminate catabolic process"/>
    <property type="evidence" value="ECO:0007669"/>
    <property type="project" value="TreeGrafter"/>
</dbReference>
<dbReference type="EMBL" id="OFSM01000051">
    <property type="protein sequence ID" value="SOY32446.1"/>
    <property type="molecule type" value="Genomic_DNA"/>
</dbReference>
<name>A0A2K4ZPT2_9FIRM</name>
<dbReference type="Proteomes" id="UP000236311">
    <property type="component" value="Unassembled WGS sequence"/>
</dbReference>
<evidence type="ECO:0000313" key="7">
    <source>
        <dbReference type="Proteomes" id="UP000236311"/>
    </source>
</evidence>
<evidence type="ECO:0000256" key="1">
    <source>
        <dbReference type="ARBA" id="ARBA00023239"/>
    </source>
</evidence>
<dbReference type="InterPro" id="IPR020625">
    <property type="entry name" value="Schiff_base-form_aldolases_AS"/>
</dbReference>
<feature type="binding site" evidence="5">
    <location>
        <position position="47"/>
    </location>
    <ligand>
        <name>pyruvate</name>
        <dbReference type="ChEBI" id="CHEBI:15361"/>
    </ligand>
</feature>
<dbReference type="NCBIfam" id="NF003164">
    <property type="entry name" value="PRK04147.1"/>
    <property type="match status" value="1"/>
</dbReference>
<reference evidence="6 7" key="1">
    <citation type="submission" date="2018-01" db="EMBL/GenBank/DDBJ databases">
        <authorList>
            <person name="Gaut B.S."/>
            <person name="Morton B.R."/>
            <person name="Clegg M.T."/>
            <person name="Duvall M.R."/>
        </authorList>
    </citation>
    <scope>NUCLEOTIDE SEQUENCE [LARGE SCALE GENOMIC DNA]</scope>
    <source>
        <strain evidence="6">GP69</strain>
    </source>
</reference>
<dbReference type="Gene3D" id="3.20.20.70">
    <property type="entry name" value="Aldolase class I"/>
    <property type="match status" value="1"/>
</dbReference>
<dbReference type="InterPro" id="IPR002220">
    <property type="entry name" value="DapA-like"/>
</dbReference>
<dbReference type="EC" id="4.1.3.3" evidence="6"/>